<evidence type="ECO:0000313" key="5">
    <source>
        <dbReference type="Proteomes" id="UP000238071"/>
    </source>
</evidence>
<dbReference type="Proteomes" id="UP000238071">
    <property type="component" value="Unassembled WGS sequence"/>
</dbReference>
<dbReference type="PROSITE" id="PS50894">
    <property type="entry name" value="HPT"/>
    <property type="match status" value="1"/>
</dbReference>
<comment type="caution">
    <text evidence="4">The sequence shown here is derived from an EMBL/GenBank/DDBJ whole genome shotgun (WGS) entry which is preliminary data.</text>
</comment>
<dbReference type="GO" id="GO:0004672">
    <property type="term" value="F:protein kinase activity"/>
    <property type="evidence" value="ECO:0007669"/>
    <property type="project" value="UniProtKB-ARBA"/>
</dbReference>
<dbReference type="InterPro" id="IPR008207">
    <property type="entry name" value="Sig_transdc_His_kin_Hpt_dom"/>
</dbReference>
<dbReference type="RefSeq" id="WP_104422678.1">
    <property type="nucleotide sequence ID" value="NZ_PTIY01000003.1"/>
</dbReference>
<organism evidence="4 5">
    <name type="scientific">Methylobacter tundripaludum</name>
    <dbReference type="NCBI Taxonomy" id="173365"/>
    <lineage>
        <taxon>Bacteria</taxon>
        <taxon>Pseudomonadati</taxon>
        <taxon>Pseudomonadota</taxon>
        <taxon>Gammaproteobacteria</taxon>
        <taxon>Methylococcales</taxon>
        <taxon>Methylococcaceae</taxon>
        <taxon>Methylobacter</taxon>
    </lineage>
</organism>
<protein>
    <submittedName>
        <fullName evidence="4">Hpt domain-containing protein</fullName>
    </submittedName>
</protein>
<evidence type="ECO:0000256" key="1">
    <source>
        <dbReference type="ARBA" id="ARBA00023012"/>
    </source>
</evidence>
<accession>A0A2S6H514</accession>
<dbReference type="Pfam" id="PF01627">
    <property type="entry name" value="Hpt"/>
    <property type="match status" value="1"/>
</dbReference>
<reference evidence="4 5" key="1">
    <citation type="submission" date="2018-02" db="EMBL/GenBank/DDBJ databases">
        <title>Subsurface microbial communities from deep shales in Ohio and West Virginia, USA.</title>
        <authorList>
            <person name="Wrighton K."/>
        </authorList>
    </citation>
    <scope>NUCLEOTIDE SEQUENCE [LARGE SCALE GENOMIC DNA]</scope>
    <source>
        <strain evidence="4 5">OWC-G53F</strain>
    </source>
</reference>
<dbReference type="EMBL" id="PTIY01000003">
    <property type="protein sequence ID" value="PPK72575.1"/>
    <property type="molecule type" value="Genomic_DNA"/>
</dbReference>
<sequence length="117" mass="12660">MDDKEQRLSQQLDAMNLAYAQKLPDKIAAIKADWQQLRLQPAEQTLYALNRKVHGLIGSGATFGFAEVSKAAQALEDALSTYNHVLDTESALSTATVDLLLAELENAVNADPGHGKP</sequence>
<keyword evidence="5" id="KW-1185">Reference proteome</keyword>
<evidence type="ECO:0000259" key="3">
    <source>
        <dbReference type="PROSITE" id="PS50894"/>
    </source>
</evidence>
<dbReference type="OrthoDB" id="8775470at2"/>
<keyword evidence="1" id="KW-0902">Two-component regulatory system</keyword>
<keyword evidence="2" id="KW-0597">Phosphoprotein</keyword>
<name>A0A2S6H514_9GAMM</name>
<gene>
    <name evidence="4" type="ORF">B0F88_1035</name>
</gene>
<dbReference type="InterPro" id="IPR036641">
    <property type="entry name" value="HPT_dom_sf"/>
</dbReference>
<evidence type="ECO:0000313" key="4">
    <source>
        <dbReference type="EMBL" id="PPK72575.1"/>
    </source>
</evidence>
<dbReference type="SUPFAM" id="SSF47226">
    <property type="entry name" value="Histidine-containing phosphotransfer domain, HPT domain"/>
    <property type="match status" value="1"/>
</dbReference>
<feature type="domain" description="HPt" evidence="3">
    <location>
        <begin position="8"/>
        <end position="114"/>
    </location>
</feature>
<dbReference type="AlphaFoldDB" id="A0A2S6H514"/>
<dbReference type="GO" id="GO:0000160">
    <property type="term" value="P:phosphorelay signal transduction system"/>
    <property type="evidence" value="ECO:0007669"/>
    <property type="project" value="UniProtKB-KW"/>
</dbReference>
<dbReference type="Gene3D" id="1.20.120.160">
    <property type="entry name" value="HPT domain"/>
    <property type="match status" value="1"/>
</dbReference>
<evidence type="ECO:0000256" key="2">
    <source>
        <dbReference type="PROSITE-ProRule" id="PRU00110"/>
    </source>
</evidence>
<feature type="modified residue" description="Phosphohistidine" evidence="2">
    <location>
        <position position="54"/>
    </location>
</feature>
<proteinExistence type="predicted"/>